<reference evidence="3 4" key="1">
    <citation type="submission" date="2015-01" db="EMBL/GenBank/DDBJ databases">
        <title>The Genome Sequence of Cladophialophora immunda CBS83496.</title>
        <authorList>
            <consortium name="The Broad Institute Genomics Platform"/>
            <person name="Cuomo C."/>
            <person name="de Hoog S."/>
            <person name="Gorbushina A."/>
            <person name="Stielow B."/>
            <person name="Teixiera M."/>
            <person name="Abouelleil A."/>
            <person name="Chapman S.B."/>
            <person name="Priest M."/>
            <person name="Young S.K."/>
            <person name="Wortman J."/>
            <person name="Nusbaum C."/>
            <person name="Birren B."/>
        </authorList>
    </citation>
    <scope>NUCLEOTIDE SEQUENCE [LARGE SCALE GENOMIC DNA]</scope>
    <source>
        <strain evidence="3 4">CBS 83496</strain>
    </source>
</reference>
<dbReference type="Proteomes" id="UP000054466">
    <property type="component" value="Unassembled WGS sequence"/>
</dbReference>
<dbReference type="AlphaFoldDB" id="A0A0D2C5T0"/>
<dbReference type="STRING" id="569365.A0A0D2C5T0"/>
<dbReference type="PANTHER" id="PTHR24148:SF64">
    <property type="entry name" value="HETEROKARYON INCOMPATIBILITY DOMAIN-CONTAINING PROTEIN"/>
    <property type="match status" value="1"/>
</dbReference>
<dbReference type="PANTHER" id="PTHR24148">
    <property type="entry name" value="ANKYRIN REPEAT DOMAIN-CONTAINING PROTEIN 39 HOMOLOG-RELATED"/>
    <property type="match status" value="1"/>
</dbReference>
<sequence length="1103" mass="123124">MSSVSVDPAIGPEGQAIQDEARSKPHPDSPHQDPVEKAQSLHSLAQQFFVDWRCNKALGILEDAIRYAREALNELPAGHEAITQYADTLVFYAQTKAITVQGPESTEEYIAAIQAAADAAPKGGPAHNYFVQRLSWAYWARFELSKSNEDLDHVIHYINGLIDAHHDLLPQTEIVLGEAFHSRFSRTKATDDIEKAVGLFEKALKAPDAGELVRHVMLQKLVQYSAEALRGSDARAGLNRLISNAKFAVAELPPSETRERIQGTLSRAETSRELLEQGPMLEKIFKEAGVKLDDKDGPKPIGKTYIPKALYDSFTIGSAEIRIIEVMPGEPDEGIVCRIRKVALAEDIQYEALSYAWSDPEKVSEIDIENHRCKVTVNLALALRRLRHRDTSRVLWVDAICINQQDYQEKSRQVGMMAEIYGRASQVLTWLGEPKSKSRDQASGTGGASSSPRPEYDLPVIEWGHEDSDLAVMRKFFTDEKTFKDWPVVGAFSVLTLLAKDSHLNSLPFFQDPRYPEFNIGVYPSELWQQSSGALIDLLTSPYWSRVWIVQEIVLGKRVRIHYGRHIIAFETVVSAARFMAKHYYGCCYQHCAANANNRWSNIFSILGSLNHIADFEKMRTTCGTRDVTQLSKTLLAGIDFREATDPRDQIYGLLGLAPDQRDDDLLRPDYQLSVAQVYTRAAFKIMRDSENLQLLSLADRQCRAEDLPSWCHDFAEKAPFNPQPYAWKLFNACTATDFKVNLNAELGLEVRGHHLDAVTHVTGPRIPESLSRALFLSWVNEGFDLAQRQCGAGAVEQTTIDPQDPLVEVYGRTLIGDTFTQSDGYNRRATSDDIKLLYGWINWIGKNIPPTTRDWASREPPAKFTEIASTVLGRTQSKKLFATKDKRLGLGISTVFGQEKEVMAGDQVWLLQGSKLPVVLRPMPPANTQNTSGATTPSHGAHRQYAFVGTAYVHGIMDGEACPGPDQFTDITLVQYPGSSKSPSPANEAMRNALRMSLLLGHGNSKRHQGNPKYMSEHGKMQKEARLRQGEGEEEQGVDAESLLFPEGRTWPAAMKPIPAHRVMLAALLKNPPETEEEWEAMEEKLVQDVAERKKGSSSSSS</sequence>
<dbReference type="InterPro" id="IPR052895">
    <property type="entry name" value="HetReg/Transcr_Mod"/>
</dbReference>
<dbReference type="Pfam" id="PF06985">
    <property type="entry name" value="HET"/>
    <property type="match status" value="1"/>
</dbReference>
<dbReference type="RefSeq" id="XP_016246061.1">
    <property type="nucleotide sequence ID" value="XM_016396205.1"/>
</dbReference>
<keyword evidence="4" id="KW-1185">Reference proteome</keyword>
<feature type="region of interest" description="Disordered" evidence="1">
    <location>
        <begin position="435"/>
        <end position="455"/>
    </location>
</feature>
<name>A0A0D2C5T0_9EURO</name>
<accession>A0A0D2C5T0</accession>
<evidence type="ECO:0000313" key="4">
    <source>
        <dbReference type="Proteomes" id="UP000054466"/>
    </source>
</evidence>
<evidence type="ECO:0000256" key="1">
    <source>
        <dbReference type="SAM" id="MobiDB-lite"/>
    </source>
</evidence>
<dbReference type="HOGENOM" id="CLU_004184_7_2_1"/>
<feature type="region of interest" description="Disordered" evidence="1">
    <location>
        <begin position="1"/>
        <end position="38"/>
    </location>
</feature>
<evidence type="ECO:0000259" key="2">
    <source>
        <dbReference type="Pfam" id="PF06985"/>
    </source>
</evidence>
<dbReference type="InterPro" id="IPR010730">
    <property type="entry name" value="HET"/>
</dbReference>
<dbReference type="VEuPathDB" id="FungiDB:PV07_08985"/>
<protein>
    <recommendedName>
        <fullName evidence="2">Heterokaryon incompatibility domain-containing protein</fullName>
    </recommendedName>
</protein>
<dbReference type="EMBL" id="KN847044">
    <property type="protein sequence ID" value="KIW25845.1"/>
    <property type="molecule type" value="Genomic_DNA"/>
</dbReference>
<evidence type="ECO:0000313" key="3">
    <source>
        <dbReference type="EMBL" id="KIW25845.1"/>
    </source>
</evidence>
<proteinExistence type="predicted"/>
<gene>
    <name evidence="3" type="ORF">PV07_08985</name>
</gene>
<dbReference type="GeneID" id="27348179"/>
<dbReference type="OrthoDB" id="4128160at2759"/>
<organism evidence="3 4">
    <name type="scientific">Cladophialophora immunda</name>
    <dbReference type="NCBI Taxonomy" id="569365"/>
    <lineage>
        <taxon>Eukaryota</taxon>
        <taxon>Fungi</taxon>
        <taxon>Dikarya</taxon>
        <taxon>Ascomycota</taxon>
        <taxon>Pezizomycotina</taxon>
        <taxon>Eurotiomycetes</taxon>
        <taxon>Chaetothyriomycetidae</taxon>
        <taxon>Chaetothyriales</taxon>
        <taxon>Herpotrichiellaceae</taxon>
        <taxon>Cladophialophora</taxon>
    </lineage>
</organism>
<feature type="compositionally biased region" description="Basic and acidic residues" evidence="1">
    <location>
        <begin position="19"/>
        <end position="36"/>
    </location>
</feature>
<feature type="domain" description="Heterokaryon incompatibility" evidence="2">
    <location>
        <begin position="350"/>
        <end position="552"/>
    </location>
</feature>